<evidence type="ECO:0008006" key="4">
    <source>
        <dbReference type="Google" id="ProtNLM"/>
    </source>
</evidence>
<dbReference type="AlphaFoldDB" id="A0A438HL86"/>
<dbReference type="Proteomes" id="UP000288805">
    <property type="component" value="Unassembled WGS sequence"/>
</dbReference>
<feature type="compositionally biased region" description="Basic residues" evidence="1">
    <location>
        <begin position="102"/>
        <end position="111"/>
    </location>
</feature>
<name>A0A438HL86_VITVI</name>
<dbReference type="EMBL" id="QGNW01000206">
    <property type="protein sequence ID" value="RVW85206.1"/>
    <property type="molecule type" value="Genomic_DNA"/>
</dbReference>
<organism evidence="2 3">
    <name type="scientific">Vitis vinifera</name>
    <name type="common">Grape</name>
    <dbReference type="NCBI Taxonomy" id="29760"/>
    <lineage>
        <taxon>Eukaryota</taxon>
        <taxon>Viridiplantae</taxon>
        <taxon>Streptophyta</taxon>
        <taxon>Embryophyta</taxon>
        <taxon>Tracheophyta</taxon>
        <taxon>Spermatophyta</taxon>
        <taxon>Magnoliopsida</taxon>
        <taxon>eudicotyledons</taxon>
        <taxon>Gunneridae</taxon>
        <taxon>Pentapetalae</taxon>
        <taxon>rosids</taxon>
        <taxon>Vitales</taxon>
        <taxon>Vitaceae</taxon>
        <taxon>Viteae</taxon>
        <taxon>Vitis</taxon>
    </lineage>
</organism>
<protein>
    <recommendedName>
        <fullName evidence="4">Retrovirus-related Pol polyprotein from transposon TNT 1-94</fullName>
    </recommendedName>
</protein>
<comment type="caution">
    <text evidence="2">The sequence shown here is derived from an EMBL/GenBank/DDBJ whole genome shotgun (WGS) entry which is preliminary data.</text>
</comment>
<evidence type="ECO:0000313" key="2">
    <source>
        <dbReference type="EMBL" id="RVW85206.1"/>
    </source>
</evidence>
<feature type="region of interest" description="Disordered" evidence="1">
    <location>
        <begin position="80"/>
        <end position="118"/>
    </location>
</feature>
<evidence type="ECO:0000256" key="1">
    <source>
        <dbReference type="SAM" id="MobiDB-lite"/>
    </source>
</evidence>
<reference evidence="2 3" key="1">
    <citation type="journal article" date="2018" name="PLoS Genet.">
        <title>Population sequencing reveals clonal diversity and ancestral inbreeding in the grapevine cultivar Chardonnay.</title>
        <authorList>
            <person name="Roach M.J."/>
            <person name="Johnson D.L."/>
            <person name="Bohlmann J."/>
            <person name="van Vuuren H.J."/>
            <person name="Jones S.J."/>
            <person name="Pretorius I.S."/>
            <person name="Schmidt S.A."/>
            <person name="Borneman A.R."/>
        </authorList>
    </citation>
    <scope>NUCLEOTIDE SEQUENCE [LARGE SCALE GENOMIC DNA]</scope>
    <source>
        <strain evidence="3">cv. Chardonnay</strain>
        <tissue evidence="2">Leaf</tissue>
    </source>
</reference>
<proteinExistence type="predicted"/>
<sequence length="118" mass="13831">MIHMIELFNEMEIVRAKIDEEIKVDMVLETLSDSFKQFKLNYSMSKMVMSKKVMSLIEVIREVQIAERILKDQRNIHMITHGSSSLEKKNNSKTTKNEKFKGKGKKKRKGQGKCFLYS</sequence>
<accession>A0A438HL86</accession>
<evidence type="ECO:0000313" key="3">
    <source>
        <dbReference type="Proteomes" id="UP000288805"/>
    </source>
</evidence>
<gene>
    <name evidence="2" type="ORF">CK203_046573</name>
</gene>
<feature type="compositionally biased region" description="Basic and acidic residues" evidence="1">
    <location>
        <begin position="86"/>
        <end position="101"/>
    </location>
</feature>